<dbReference type="Proteomes" id="UP000269076">
    <property type="component" value="Chromosome"/>
</dbReference>
<evidence type="ECO:0000256" key="1">
    <source>
        <dbReference type="SAM" id="MobiDB-lite"/>
    </source>
</evidence>
<name>A0A3G6MYF1_9FLAO</name>
<dbReference type="EMBL" id="CP033928">
    <property type="protein sequence ID" value="AZA60772.1"/>
    <property type="molecule type" value="Genomic_DNA"/>
</dbReference>
<reference evidence="2 3" key="1">
    <citation type="submission" date="2018-11" db="EMBL/GenBank/DDBJ databases">
        <title>Proposal to divide the Flavobacteriaceae and reorganize its genera based on Amino Acid Identity values calculated from whole genome sequences.</title>
        <authorList>
            <person name="Nicholson A.C."/>
            <person name="Gulvik C.A."/>
            <person name="Whitney A.M."/>
            <person name="Humrighouse B.W."/>
            <person name="Bell M."/>
            <person name="Holmes B."/>
            <person name="Steigerwalt A."/>
            <person name="Villarma A."/>
            <person name="Sheth M."/>
            <person name="Batra D."/>
            <person name="Pryor J."/>
            <person name="Bernardet J.-F."/>
            <person name="Hugo C."/>
            <person name="Kampfer P."/>
            <person name="Newman J."/>
            <person name="Mcquiston J.R."/>
        </authorList>
    </citation>
    <scope>NUCLEOTIDE SEQUENCE [LARGE SCALE GENOMIC DNA]</scope>
    <source>
        <strain evidence="2 3">G0211</strain>
    </source>
</reference>
<organism evidence="2 3">
    <name type="scientific">Chryseobacterium indoltheticum</name>
    <dbReference type="NCBI Taxonomy" id="254"/>
    <lineage>
        <taxon>Bacteria</taxon>
        <taxon>Pseudomonadati</taxon>
        <taxon>Bacteroidota</taxon>
        <taxon>Flavobacteriia</taxon>
        <taxon>Flavobacteriales</taxon>
        <taxon>Weeksellaceae</taxon>
        <taxon>Chryseobacterium group</taxon>
        <taxon>Chryseobacterium</taxon>
    </lineage>
</organism>
<proteinExistence type="predicted"/>
<dbReference type="RefSeq" id="WP_123885708.1">
    <property type="nucleotide sequence ID" value="NZ_CP033928.1"/>
</dbReference>
<evidence type="ECO:0000313" key="2">
    <source>
        <dbReference type="EMBL" id="AZA60772.1"/>
    </source>
</evidence>
<evidence type="ECO:0000313" key="3">
    <source>
        <dbReference type="Proteomes" id="UP000269076"/>
    </source>
</evidence>
<dbReference type="AlphaFoldDB" id="A0A3G6MYF1"/>
<gene>
    <name evidence="2" type="ORF">EG340_06840</name>
</gene>
<accession>A0A3G6MYF1</accession>
<dbReference type="SUPFAM" id="SSF51126">
    <property type="entry name" value="Pectin lyase-like"/>
    <property type="match status" value="1"/>
</dbReference>
<dbReference type="InterPro" id="IPR011050">
    <property type="entry name" value="Pectin_lyase_fold/virulence"/>
</dbReference>
<sequence>MPDLDQINITVTDIIPPDNFATVDAGAKVGTVYTKEQDNAWRKEVETSTQSGIKGVAKPDTPYDPVTNPIPTPWTVGSPNLYEKYDVNEAGAFPNFIKINDQPVEVTSQELQLNEVQIWVKNGVAEIVKKALPQASPNIRIWEDLPSGFVLNKKEQVIKDNVQYIVKDGTTVTIADVPGVSSKLISLGTTKEFNDNRYLISSDYIGPQFQNTLPEPSNSSSSQSFILNVKAQHSGVIPRMQVGTTGVGVLKFQVVKKITNNYPNPTTGNQESFIGADKFSINVTSSGSNIYNVEGDLPHIEKGDLVAWIFEAGDTIQPRIGGLDSLPAYGRWGGGKIGYFDTTTTMSFSDIAGVAMAFEIDYNDLITKQDVNIITSKTNILTIGNKAVSNNLFDKSKVIPNGYVVATTGNVSNSANYHYIRFIPCDPSTNYIKSNTQQIAFFDINKVYISGIATTTGGKFTTPANCFFHSVTVENALVNTFIINKGSALKDYDTYAEDVVIGNKIKAENIIGDVGKEIETVRITLTKNSDDYNSLRNLISSITDASYYKRYVIFVPNGIWFESDLQGKKYVLAIGQSRENTIILCDGNSTNPIHITPADYSYPAEANKQIATVPLTNKHVFFAKNNIDIKNLTVKAIGCKYPLHLDAVGWESVKVENCRIVADNCSYVVGIGIRAGQSIVVYNSILERVESNTSCGIFIHNTTAQNAGSFIEFDRCKFVNCDYVLVDELGSNQVDDWRFTNCFASTASKGRFEFMVDKGGDNKTFWTNPETGIKESDPKNVPYNIMLNTTGTKITELRIRPASSFNVAYTWGQRDLSKLMDLSIIDYTV</sequence>
<protein>
    <submittedName>
        <fullName evidence="2">Uncharacterized protein</fullName>
    </submittedName>
</protein>
<feature type="region of interest" description="Disordered" evidence="1">
    <location>
        <begin position="45"/>
        <end position="66"/>
    </location>
</feature>